<evidence type="ECO:0000313" key="2">
    <source>
        <dbReference type="EMBL" id="PWN20442.1"/>
    </source>
</evidence>
<keyword evidence="3" id="KW-1185">Reference proteome</keyword>
<evidence type="ECO:0008006" key="4">
    <source>
        <dbReference type="Google" id="ProtNLM"/>
    </source>
</evidence>
<organism evidence="2 3">
    <name type="scientific">Pseudomicrostroma glucosiphilum</name>
    <dbReference type="NCBI Taxonomy" id="1684307"/>
    <lineage>
        <taxon>Eukaryota</taxon>
        <taxon>Fungi</taxon>
        <taxon>Dikarya</taxon>
        <taxon>Basidiomycota</taxon>
        <taxon>Ustilaginomycotina</taxon>
        <taxon>Exobasidiomycetes</taxon>
        <taxon>Microstromatales</taxon>
        <taxon>Microstromatales incertae sedis</taxon>
        <taxon>Pseudomicrostroma</taxon>
    </lineage>
</organism>
<dbReference type="AlphaFoldDB" id="A0A316U5B6"/>
<dbReference type="GeneID" id="37014396"/>
<feature type="compositionally biased region" description="Low complexity" evidence="1">
    <location>
        <begin position="187"/>
        <end position="198"/>
    </location>
</feature>
<dbReference type="OrthoDB" id="10623719at2759"/>
<proteinExistence type="predicted"/>
<accession>A0A316U5B6</accession>
<feature type="region of interest" description="Disordered" evidence="1">
    <location>
        <begin position="187"/>
        <end position="214"/>
    </location>
</feature>
<dbReference type="RefSeq" id="XP_025347602.1">
    <property type="nucleotide sequence ID" value="XM_025492662.1"/>
</dbReference>
<name>A0A316U5B6_9BASI</name>
<evidence type="ECO:0000256" key="1">
    <source>
        <dbReference type="SAM" id="MobiDB-lite"/>
    </source>
</evidence>
<evidence type="ECO:0000313" key="3">
    <source>
        <dbReference type="Proteomes" id="UP000245942"/>
    </source>
</evidence>
<gene>
    <name evidence="2" type="ORF">BCV69DRAFT_283322</name>
</gene>
<feature type="region of interest" description="Disordered" evidence="1">
    <location>
        <begin position="125"/>
        <end position="152"/>
    </location>
</feature>
<reference evidence="2 3" key="1">
    <citation type="journal article" date="2018" name="Mol. Biol. Evol.">
        <title>Broad Genomic Sampling Reveals a Smut Pathogenic Ancestry of the Fungal Clade Ustilaginomycotina.</title>
        <authorList>
            <person name="Kijpornyongpan T."/>
            <person name="Mondo S.J."/>
            <person name="Barry K."/>
            <person name="Sandor L."/>
            <person name="Lee J."/>
            <person name="Lipzen A."/>
            <person name="Pangilinan J."/>
            <person name="LaButti K."/>
            <person name="Hainaut M."/>
            <person name="Henrissat B."/>
            <person name="Grigoriev I.V."/>
            <person name="Spatafora J.W."/>
            <person name="Aime M.C."/>
        </authorList>
    </citation>
    <scope>NUCLEOTIDE SEQUENCE [LARGE SCALE GENOMIC DNA]</scope>
    <source>
        <strain evidence="2 3">MCA 4718</strain>
    </source>
</reference>
<dbReference type="Proteomes" id="UP000245942">
    <property type="component" value="Unassembled WGS sequence"/>
</dbReference>
<protein>
    <recommendedName>
        <fullName evidence="4">Mediator complex subunit 11</fullName>
    </recommendedName>
</protein>
<dbReference type="EMBL" id="KZ819328">
    <property type="protein sequence ID" value="PWN20442.1"/>
    <property type="molecule type" value="Genomic_DNA"/>
</dbReference>
<sequence>MESTSSGAAQGSSVEHAAHAQRLMKRLEACDKQLSLLLTQTADSLESLLNNSKQTAGTSEQADLGEFEDVAQDWLASVYDIQLMLRKAVRFLVRSSRPPIMTATHSFIQGGGVSAAAAGTALKAPLPSSSEAQQNGEVATSQSAGAGQDDSGAKSAELSLSALRLKHQACKELLDALEAIKATALVSESSSSSASSESDMLRLLGLHSPVEPQR</sequence>
<feature type="compositionally biased region" description="Polar residues" evidence="1">
    <location>
        <begin position="127"/>
        <end position="145"/>
    </location>
</feature>